<evidence type="ECO:0000256" key="7">
    <source>
        <dbReference type="ARBA" id="ARBA00022679"/>
    </source>
</evidence>
<evidence type="ECO:0000256" key="2">
    <source>
        <dbReference type="ARBA" id="ARBA00005011"/>
    </source>
</evidence>
<dbReference type="InterPro" id="IPR015424">
    <property type="entry name" value="PyrdxlP-dep_Trfase"/>
</dbReference>
<dbReference type="InterPro" id="IPR001917">
    <property type="entry name" value="Aminotrans_II_pyridoxalP_BS"/>
</dbReference>
<dbReference type="NCBIfam" id="TIGR01141">
    <property type="entry name" value="hisC"/>
    <property type="match status" value="1"/>
</dbReference>
<dbReference type="InterPro" id="IPR005861">
    <property type="entry name" value="HisP_aminotrans"/>
</dbReference>
<evidence type="ECO:0000256" key="8">
    <source>
        <dbReference type="ARBA" id="ARBA00022898"/>
    </source>
</evidence>
<comment type="similarity">
    <text evidence="3 11">Belongs to the class-II pyridoxal-phosphate-dependent aminotransferase family. Histidinol-phosphate aminotransferase subfamily.</text>
</comment>
<dbReference type="Pfam" id="PF00155">
    <property type="entry name" value="Aminotran_1_2"/>
    <property type="match status" value="1"/>
</dbReference>
<feature type="domain" description="Aminotransferase class I/classII large" evidence="12">
    <location>
        <begin position="43"/>
        <end position="345"/>
    </location>
</feature>
<evidence type="ECO:0000256" key="9">
    <source>
        <dbReference type="ARBA" id="ARBA00023102"/>
    </source>
</evidence>
<dbReference type="InterPro" id="IPR015422">
    <property type="entry name" value="PyrdxlP-dep_Trfase_small"/>
</dbReference>
<evidence type="ECO:0000256" key="11">
    <source>
        <dbReference type="HAMAP-Rule" id="MF_01023"/>
    </source>
</evidence>
<dbReference type="EMBL" id="BAABKE010000008">
    <property type="protein sequence ID" value="GAA5103023.1"/>
    <property type="molecule type" value="Genomic_DNA"/>
</dbReference>
<evidence type="ECO:0000256" key="5">
    <source>
        <dbReference type="ARBA" id="ARBA00022576"/>
    </source>
</evidence>
<comment type="pathway">
    <text evidence="2 11">Amino-acid biosynthesis; L-histidine biosynthesis; L-histidine from 5-phospho-alpha-D-ribose 1-diphosphate: step 7/9.</text>
</comment>
<dbReference type="EC" id="2.6.1.9" evidence="11"/>
<keyword evidence="9 11" id="KW-0368">Histidine biosynthesis</keyword>
<evidence type="ECO:0000313" key="14">
    <source>
        <dbReference type="Proteomes" id="UP001500631"/>
    </source>
</evidence>
<dbReference type="Gene3D" id="3.90.1150.10">
    <property type="entry name" value="Aspartate Aminotransferase, domain 1"/>
    <property type="match status" value="1"/>
</dbReference>
<dbReference type="InterPro" id="IPR004839">
    <property type="entry name" value="Aminotransferase_I/II_large"/>
</dbReference>
<dbReference type="CDD" id="cd00609">
    <property type="entry name" value="AAT_like"/>
    <property type="match status" value="1"/>
</dbReference>
<accession>A0ABP9MYB3</accession>
<evidence type="ECO:0000256" key="4">
    <source>
        <dbReference type="ARBA" id="ARBA00011738"/>
    </source>
</evidence>
<evidence type="ECO:0000259" key="12">
    <source>
        <dbReference type="Pfam" id="PF00155"/>
    </source>
</evidence>
<name>A0ABP9MYB3_9GAMM</name>
<keyword evidence="5 11" id="KW-0032">Aminotransferase</keyword>
<keyword evidence="7 11" id="KW-0808">Transferase</keyword>
<evidence type="ECO:0000256" key="6">
    <source>
        <dbReference type="ARBA" id="ARBA00022605"/>
    </source>
</evidence>
<evidence type="ECO:0000256" key="3">
    <source>
        <dbReference type="ARBA" id="ARBA00007970"/>
    </source>
</evidence>
<reference evidence="14" key="1">
    <citation type="journal article" date="2019" name="Int. J. Syst. Evol. Microbiol.">
        <title>The Global Catalogue of Microorganisms (GCM) 10K type strain sequencing project: providing services to taxonomists for standard genome sequencing and annotation.</title>
        <authorList>
            <consortium name="The Broad Institute Genomics Platform"/>
            <consortium name="The Broad Institute Genome Sequencing Center for Infectious Disease"/>
            <person name="Wu L."/>
            <person name="Ma J."/>
        </authorList>
    </citation>
    <scope>NUCLEOTIDE SEQUENCE [LARGE SCALE GENOMIC DNA]</scope>
    <source>
        <strain evidence="14">JCM 18424</strain>
    </source>
</reference>
<protein>
    <recommendedName>
        <fullName evidence="11">Histidinol-phosphate aminotransferase</fullName>
        <ecNumber evidence="11">2.6.1.9</ecNumber>
    </recommendedName>
    <alternativeName>
        <fullName evidence="11">Imidazole acetol-phosphate transaminase</fullName>
    </alternativeName>
</protein>
<keyword evidence="8 11" id="KW-0663">Pyridoxal phosphate</keyword>
<comment type="subunit">
    <text evidence="4 11">Homodimer.</text>
</comment>
<gene>
    <name evidence="11 13" type="primary">hisC</name>
    <name evidence="13" type="ORF">GCM10023338_20950</name>
</gene>
<dbReference type="Proteomes" id="UP001500631">
    <property type="component" value="Unassembled WGS sequence"/>
</dbReference>
<comment type="cofactor">
    <cofactor evidence="1 11">
        <name>pyridoxal 5'-phosphate</name>
        <dbReference type="ChEBI" id="CHEBI:597326"/>
    </cofactor>
</comment>
<dbReference type="InterPro" id="IPR015421">
    <property type="entry name" value="PyrdxlP-dep_Trfase_major"/>
</dbReference>
<dbReference type="Gene3D" id="3.40.640.10">
    <property type="entry name" value="Type I PLP-dependent aspartate aminotransferase-like (Major domain)"/>
    <property type="match status" value="1"/>
</dbReference>
<dbReference type="SUPFAM" id="SSF53383">
    <property type="entry name" value="PLP-dependent transferases"/>
    <property type="match status" value="1"/>
</dbReference>
<proteinExistence type="inferred from homology"/>
<dbReference type="PANTHER" id="PTHR42885:SF2">
    <property type="entry name" value="HISTIDINOL-PHOSPHATE AMINOTRANSFERASE"/>
    <property type="match status" value="1"/>
</dbReference>
<keyword evidence="6 11" id="KW-0028">Amino-acid biosynthesis</keyword>
<comment type="caution">
    <text evidence="13">The sequence shown here is derived from an EMBL/GenBank/DDBJ whole genome shotgun (WGS) entry which is preliminary data.</text>
</comment>
<dbReference type="RefSeq" id="WP_345668046.1">
    <property type="nucleotide sequence ID" value="NZ_BAABKE010000008.1"/>
</dbReference>
<comment type="catalytic activity">
    <reaction evidence="10 11">
        <text>L-histidinol phosphate + 2-oxoglutarate = 3-(imidazol-4-yl)-2-oxopropyl phosphate + L-glutamate</text>
        <dbReference type="Rhea" id="RHEA:23744"/>
        <dbReference type="ChEBI" id="CHEBI:16810"/>
        <dbReference type="ChEBI" id="CHEBI:29985"/>
        <dbReference type="ChEBI" id="CHEBI:57766"/>
        <dbReference type="ChEBI" id="CHEBI:57980"/>
        <dbReference type="EC" id="2.6.1.9"/>
    </reaction>
</comment>
<dbReference type="PROSITE" id="PS00599">
    <property type="entry name" value="AA_TRANSFER_CLASS_2"/>
    <property type="match status" value="1"/>
</dbReference>
<evidence type="ECO:0000313" key="13">
    <source>
        <dbReference type="EMBL" id="GAA5103023.1"/>
    </source>
</evidence>
<evidence type="ECO:0000256" key="10">
    <source>
        <dbReference type="ARBA" id="ARBA00047481"/>
    </source>
</evidence>
<dbReference type="HAMAP" id="MF_01023">
    <property type="entry name" value="HisC_aminotrans_2"/>
    <property type="match status" value="1"/>
</dbReference>
<keyword evidence="14" id="KW-1185">Reference proteome</keyword>
<feature type="modified residue" description="N6-(pyridoxal phosphate)lysine" evidence="11">
    <location>
        <position position="210"/>
    </location>
</feature>
<dbReference type="PANTHER" id="PTHR42885">
    <property type="entry name" value="HISTIDINOL-PHOSPHATE AMINOTRANSFERASE-RELATED"/>
    <property type="match status" value="1"/>
</dbReference>
<evidence type="ECO:0000256" key="1">
    <source>
        <dbReference type="ARBA" id="ARBA00001933"/>
    </source>
</evidence>
<sequence>MSMTDKEKRSIQNLVPYTVAPRDQDQQAIYLDANENPYPREYRLSNKYFNRYPEPQPKVLLESYAQYAGVQPKNLLVSLGGDEAIKLIIEAFCNDENAILFSPPTFGMYAIDSYVVGSKVLEAPLTADFQVDVPAFLSAAQNAKVVFICSPNNPTGNLMNISDIEAVLNGVSEQTIVVLDEAYIEFSDRESFATRLAEFPNLAIIRTLSKAFGVAGIRCGFTIANADLIQSLQKVIAPYPMPMPVVEIAEQTLSQEGIEYMRTAVKQINQNKAAFIAALSSLSLVKKIYPSDANFILVEMIDAEKIYEHLKSEHIYVKKQSGQLSNCLRISIGTEQEMRRVIQVLSQYN</sequence>
<organism evidence="13 14">
    <name type="scientific">Wohlfahrtiimonas larvae</name>
    <dbReference type="NCBI Taxonomy" id="1157986"/>
    <lineage>
        <taxon>Bacteria</taxon>
        <taxon>Pseudomonadati</taxon>
        <taxon>Pseudomonadota</taxon>
        <taxon>Gammaproteobacteria</taxon>
        <taxon>Cardiobacteriales</taxon>
        <taxon>Ignatzschineriaceae</taxon>
        <taxon>Wohlfahrtiimonas</taxon>
    </lineage>
</organism>